<keyword evidence="1" id="KW-0175">Coiled coil</keyword>
<keyword evidence="3" id="KW-1185">Reference proteome</keyword>
<organism evidence="2 3">
    <name type="scientific">Neonectria magnoliae</name>
    <dbReference type="NCBI Taxonomy" id="2732573"/>
    <lineage>
        <taxon>Eukaryota</taxon>
        <taxon>Fungi</taxon>
        <taxon>Dikarya</taxon>
        <taxon>Ascomycota</taxon>
        <taxon>Pezizomycotina</taxon>
        <taxon>Sordariomycetes</taxon>
        <taxon>Hypocreomycetidae</taxon>
        <taxon>Hypocreales</taxon>
        <taxon>Nectriaceae</taxon>
        <taxon>Neonectria</taxon>
    </lineage>
</organism>
<gene>
    <name evidence="2" type="ORF">QQZ08_010131</name>
</gene>
<accession>A0ABR1HJD8</accession>
<reference evidence="2 3" key="1">
    <citation type="journal article" date="2025" name="Microbiol. Resour. Announc.">
        <title>Draft genome sequences for Neonectria magnoliae and Neonectria punicea, canker pathogens of Liriodendron tulipifera and Acer saccharum in West Virginia.</title>
        <authorList>
            <person name="Petronek H.M."/>
            <person name="Kasson M.T."/>
            <person name="Metheny A.M."/>
            <person name="Stauder C.M."/>
            <person name="Lovett B."/>
            <person name="Lynch S.C."/>
            <person name="Garnas J.R."/>
            <person name="Kasson L.R."/>
            <person name="Stajich J.E."/>
        </authorList>
    </citation>
    <scope>NUCLEOTIDE SEQUENCE [LARGE SCALE GENOMIC DNA]</scope>
    <source>
        <strain evidence="2 3">NRRL 64651</strain>
    </source>
</reference>
<proteinExistence type="predicted"/>
<sequence>MSTNFEIDIPQLLTASPEMKVSDLLVSGSASQAGACSSTQSENAYTPVKVEPGTQAVATAPPDGIQSTSFDSLDRELRAAAQAISSCRQERRTLRRAADDESAARARLERCVADEQKKYEETLSDRHQLFDHYKTLYAQYENLKSHYLYVNADLQQANHKLEVLEHGKSQELKARDLRIEQLQSDILKKDAQLADLNEKLDSLEQQQSYFFAENIMDYEAEIENLKAENASAQAAIETLQSQQAATNESYVQDVLQLQQENSTLRHASDIAQPGTNLGANAPPSGEQTELEILCNKNKLMMRQLDTVREALMARFPNIAHDLGNITSLLAECSEGGKRKKRRGAK</sequence>
<dbReference type="Proteomes" id="UP001498421">
    <property type="component" value="Unassembled WGS sequence"/>
</dbReference>
<feature type="coiled-coil region" evidence="1">
    <location>
        <begin position="179"/>
        <end position="242"/>
    </location>
</feature>
<protein>
    <submittedName>
        <fullName evidence="2">Uncharacterized protein</fullName>
    </submittedName>
</protein>
<name>A0ABR1HJD8_9HYPO</name>
<evidence type="ECO:0000256" key="1">
    <source>
        <dbReference type="SAM" id="Coils"/>
    </source>
</evidence>
<evidence type="ECO:0000313" key="3">
    <source>
        <dbReference type="Proteomes" id="UP001498421"/>
    </source>
</evidence>
<dbReference type="EMBL" id="JAZAVK010000126">
    <property type="protein sequence ID" value="KAK7421010.1"/>
    <property type="molecule type" value="Genomic_DNA"/>
</dbReference>
<evidence type="ECO:0000313" key="2">
    <source>
        <dbReference type="EMBL" id="KAK7421010.1"/>
    </source>
</evidence>
<comment type="caution">
    <text evidence="2">The sequence shown here is derived from an EMBL/GenBank/DDBJ whole genome shotgun (WGS) entry which is preliminary data.</text>
</comment>